<evidence type="ECO:0000313" key="2">
    <source>
        <dbReference type="EMBL" id="EAU93323.2"/>
    </source>
</evidence>
<dbReference type="VEuPathDB" id="FungiDB:CC1G_08636"/>
<dbReference type="Proteomes" id="UP000001861">
    <property type="component" value="Unassembled WGS sequence"/>
</dbReference>
<feature type="compositionally biased region" description="Polar residues" evidence="1">
    <location>
        <begin position="1"/>
        <end position="12"/>
    </location>
</feature>
<feature type="region of interest" description="Disordered" evidence="1">
    <location>
        <begin position="1"/>
        <end position="142"/>
    </location>
</feature>
<accession>A8N0T9</accession>
<dbReference type="HOGENOM" id="CLU_1026775_0_0_1"/>
<gene>
    <name evidence="2" type="ORF">CC1G_08636</name>
</gene>
<evidence type="ECO:0000256" key="1">
    <source>
        <dbReference type="SAM" id="MobiDB-lite"/>
    </source>
</evidence>
<protein>
    <submittedName>
        <fullName evidence="2">Uncharacterized protein</fullName>
    </submittedName>
</protein>
<dbReference type="RefSeq" id="XP_001828490.2">
    <property type="nucleotide sequence ID" value="XM_001828438.2"/>
</dbReference>
<feature type="compositionally biased region" description="Low complexity" evidence="1">
    <location>
        <begin position="84"/>
        <end position="95"/>
    </location>
</feature>
<feature type="region of interest" description="Disordered" evidence="1">
    <location>
        <begin position="162"/>
        <end position="234"/>
    </location>
</feature>
<dbReference type="InParanoid" id="A8N0T9"/>
<name>A8N0T9_COPC7</name>
<dbReference type="KEGG" id="cci:CC1G_08636"/>
<dbReference type="EMBL" id="AACS02000001">
    <property type="protein sequence ID" value="EAU93323.2"/>
    <property type="molecule type" value="Genomic_DNA"/>
</dbReference>
<dbReference type="AlphaFoldDB" id="A8N0T9"/>
<proteinExistence type="predicted"/>
<sequence length="271" mass="28360">MTADVGTSSQPRNSKEEGGSVLDISLGEVRKGETSSLTGEGSTNNATADDSFAVQDQTLVDGVNSNVSGSQQSPSRAEHQQHTKSPSSSSVLSSSKVKEKEVMPTAATNAYSGAWDITSWNPSGKSKTGDTSFSTNHDTTLVAGSGADQTVDIALATLRKEGDEAGARKAENSDFLKPSDGGEVEGGSGANLAPKPSPTPSRRPSALQLKPPSPQPWDLVEPPEGPMKGRSVNELSPADISQKFGVTPYVVFSTKLDVTLTFSPLLYCRLF</sequence>
<organism evidence="2 3">
    <name type="scientific">Coprinopsis cinerea (strain Okayama-7 / 130 / ATCC MYA-4618 / FGSC 9003)</name>
    <name type="common">Inky cap fungus</name>
    <name type="synonym">Hormographiella aspergillata</name>
    <dbReference type="NCBI Taxonomy" id="240176"/>
    <lineage>
        <taxon>Eukaryota</taxon>
        <taxon>Fungi</taxon>
        <taxon>Dikarya</taxon>
        <taxon>Basidiomycota</taxon>
        <taxon>Agaricomycotina</taxon>
        <taxon>Agaricomycetes</taxon>
        <taxon>Agaricomycetidae</taxon>
        <taxon>Agaricales</taxon>
        <taxon>Agaricineae</taxon>
        <taxon>Psathyrellaceae</taxon>
        <taxon>Coprinopsis</taxon>
    </lineage>
</organism>
<feature type="compositionally biased region" description="Basic and acidic residues" evidence="1">
    <location>
        <begin position="162"/>
        <end position="174"/>
    </location>
</feature>
<feature type="compositionally biased region" description="Polar residues" evidence="1">
    <location>
        <begin position="118"/>
        <end position="139"/>
    </location>
</feature>
<feature type="compositionally biased region" description="Polar residues" evidence="1">
    <location>
        <begin position="34"/>
        <end position="75"/>
    </location>
</feature>
<keyword evidence="3" id="KW-1185">Reference proteome</keyword>
<reference evidence="2 3" key="1">
    <citation type="journal article" date="2010" name="Proc. Natl. Acad. Sci. U.S.A.">
        <title>Insights into evolution of multicellular fungi from the assembled chromosomes of the mushroom Coprinopsis cinerea (Coprinus cinereus).</title>
        <authorList>
            <person name="Stajich J.E."/>
            <person name="Wilke S.K."/>
            <person name="Ahren D."/>
            <person name="Au C.H."/>
            <person name="Birren B.W."/>
            <person name="Borodovsky M."/>
            <person name="Burns C."/>
            <person name="Canback B."/>
            <person name="Casselton L.A."/>
            <person name="Cheng C.K."/>
            <person name="Deng J."/>
            <person name="Dietrich F.S."/>
            <person name="Fargo D.C."/>
            <person name="Farman M.L."/>
            <person name="Gathman A.C."/>
            <person name="Goldberg J."/>
            <person name="Guigo R."/>
            <person name="Hoegger P.J."/>
            <person name="Hooker J.B."/>
            <person name="Huggins A."/>
            <person name="James T.Y."/>
            <person name="Kamada T."/>
            <person name="Kilaru S."/>
            <person name="Kodira C."/>
            <person name="Kues U."/>
            <person name="Kupfer D."/>
            <person name="Kwan H.S."/>
            <person name="Lomsadze A."/>
            <person name="Li W."/>
            <person name="Lilly W.W."/>
            <person name="Ma L.J."/>
            <person name="Mackey A.J."/>
            <person name="Manning G."/>
            <person name="Martin F."/>
            <person name="Muraguchi H."/>
            <person name="Natvig D.O."/>
            <person name="Palmerini H."/>
            <person name="Ramesh M.A."/>
            <person name="Rehmeyer C.J."/>
            <person name="Roe B.A."/>
            <person name="Shenoy N."/>
            <person name="Stanke M."/>
            <person name="Ter-Hovhannisyan V."/>
            <person name="Tunlid A."/>
            <person name="Velagapudi R."/>
            <person name="Vision T.J."/>
            <person name="Zeng Q."/>
            <person name="Zolan M.E."/>
            <person name="Pukkila P.J."/>
        </authorList>
    </citation>
    <scope>NUCLEOTIDE SEQUENCE [LARGE SCALE GENOMIC DNA]</scope>
    <source>
        <strain evidence="3">Okayama-7 / 130 / ATCC MYA-4618 / FGSC 9003</strain>
    </source>
</reference>
<dbReference type="OrthoDB" id="2190159at2759"/>
<evidence type="ECO:0000313" key="3">
    <source>
        <dbReference type="Proteomes" id="UP000001861"/>
    </source>
</evidence>
<comment type="caution">
    <text evidence="2">The sequence shown here is derived from an EMBL/GenBank/DDBJ whole genome shotgun (WGS) entry which is preliminary data.</text>
</comment>
<dbReference type="GeneID" id="6004914"/>